<comment type="similarity">
    <text evidence="10">Belongs to the MntA antitoxin family.</text>
</comment>
<dbReference type="PATRIC" id="fig|1392998.3.peg.1383"/>
<dbReference type="CDD" id="cd05403">
    <property type="entry name" value="NT_KNTase_like"/>
    <property type="match status" value="1"/>
</dbReference>
<gene>
    <name evidence="14" type="ORF">ANME2D_01218</name>
</gene>
<feature type="domain" description="Polymerase nucleotidyl transferase" evidence="13">
    <location>
        <begin position="12"/>
        <end position="66"/>
    </location>
</feature>
<dbReference type="GO" id="GO:0070733">
    <property type="term" value="F:AMPylase activity"/>
    <property type="evidence" value="ECO:0007669"/>
    <property type="project" value="UniProtKB-EC"/>
</dbReference>
<evidence type="ECO:0000256" key="3">
    <source>
        <dbReference type="ARBA" id="ARBA00022679"/>
    </source>
</evidence>
<dbReference type="EC" id="2.7.7.108" evidence="9"/>
<organism evidence="14 15">
    <name type="scientific">Candidatus Methanoperedens nitratireducens</name>
    <dbReference type="NCBI Taxonomy" id="1392998"/>
    <lineage>
        <taxon>Archaea</taxon>
        <taxon>Methanobacteriati</taxon>
        <taxon>Methanobacteriota</taxon>
        <taxon>Stenosarchaea group</taxon>
        <taxon>Methanomicrobia</taxon>
        <taxon>Methanosarcinales</taxon>
        <taxon>ANME-2 cluster</taxon>
        <taxon>Candidatus Methanoperedentaceae</taxon>
        <taxon>Candidatus Methanoperedens</taxon>
    </lineage>
</organism>
<evidence type="ECO:0000256" key="2">
    <source>
        <dbReference type="ARBA" id="ARBA00022649"/>
    </source>
</evidence>
<dbReference type="SUPFAM" id="SSF81301">
    <property type="entry name" value="Nucleotidyltransferase"/>
    <property type="match status" value="1"/>
</dbReference>
<keyword evidence="3 14" id="KW-0808">Transferase</keyword>
<dbReference type="InterPro" id="IPR043519">
    <property type="entry name" value="NT_sf"/>
</dbReference>
<accession>A0A062V869</accession>
<evidence type="ECO:0000256" key="4">
    <source>
        <dbReference type="ARBA" id="ARBA00022695"/>
    </source>
</evidence>
<evidence type="ECO:0000256" key="1">
    <source>
        <dbReference type="ARBA" id="ARBA00001946"/>
    </source>
</evidence>
<name>A0A062V869_9EURY</name>
<dbReference type="Pfam" id="PF01909">
    <property type="entry name" value="NTP_transf_2"/>
    <property type="match status" value="1"/>
</dbReference>
<dbReference type="InterPro" id="IPR002934">
    <property type="entry name" value="Polymerase_NTP_transf_dom"/>
</dbReference>
<keyword evidence="6" id="KW-0547">Nucleotide-binding</keyword>
<dbReference type="Proteomes" id="UP000027153">
    <property type="component" value="Unassembled WGS sequence"/>
</dbReference>
<keyword evidence="7" id="KW-0067">ATP-binding</keyword>
<dbReference type="OrthoDB" id="61846at2157"/>
<dbReference type="RefSeq" id="WP_048089788.1">
    <property type="nucleotide sequence ID" value="NZ_JMIY01000002.1"/>
</dbReference>
<comment type="catalytic activity">
    <reaction evidence="12">
        <text>L-tyrosyl-[protein] + ATP = O-(5'-adenylyl)-L-tyrosyl-[protein] + diphosphate</text>
        <dbReference type="Rhea" id="RHEA:54288"/>
        <dbReference type="Rhea" id="RHEA-COMP:10136"/>
        <dbReference type="Rhea" id="RHEA-COMP:13846"/>
        <dbReference type="ChEBI" id="CHEBI:30616"/>
        <dbReference type="ChEBI" id="CHEBI:33019"/>
        <dbReference type="ChEBI" id="CHEBI:46858"/>
        <dbReference type="ChEBI" id="CHEBI:83624"/>
        <dbReference type="EC" id="2.7.7.108"/>
    </reaction>
</comment>
<evidence type="ECO:0000256" key="6">
    <source>
        <dbReference type="ARBA" id="ARBA00022741"/>
    </source>
</evidence>
<dbReference type="AlphaFoldDB" id="A0A062V869"/>
<comment type="cofactor">
    <cofactor evidence="1">
        <name>Mg(2+)</name>
        <dbReference type="ChEBI" id="CHEBI:18420"/>
    </cofactor>
</comment>
<dbReference type="EMBL" id="JMIY01000002">
    <property type="protein sequence ID" value="KCZ72783.1"/>
    <property type="molecule type" value="Genomic_DNA"/>
</dbReference>
<dbReference type="Gene3D" id="3.30.460.10">
    <property type="entry name" value="Beta Polymerase, domain 2"/>
    <property type="match status" value="1"/>
</dbReference>
<evidence type="ECO:0000256" key="9">
    <source>
        <dbReference type="ARBA" id="ARBA00034531"/>
    </source>
</evidence>
<reference evidence="14 15" key="1">
    <citation type="journal article" date="2013" name="Nature">
        <title>Anaerobic oxidation of methane coupled to nitrate reduction in a novel archaeal lineage.</title>
        <authorList>
            <person name="Haroon M.F."/>
            <person name="Hu S."/>
            <person name="Shi Y."/>
            <person name="Imelfort M."/>
            <person name="Keller J."/>
            <person name="Hugenholtz P."/>
            <person name="Yuan Z."/>
            <person name="Tyson G.W."/>
        </authorList>
    </citation>
    <scope>NUCLEOTIDE SEQUENCE [LARGE SCALE GENOMIC DNA]</scope>
    <source>
        <strain evidence="14 15">ANME-2d</strain>
    </source>
</reference>
<evidence type="ECO:0000256" key="5">
    <source>
        <dbReference type="ARBA" id="ARBA00022723"/>
    </source>
</evidence>
<evidence type="ECO:0000256" key="7">
    <source>
        <dbReference type="ARBA" id="ARBA00022840"/>
    </source>
</evidence>
<sequence>MKTLEEIRDILHKHKEELQQKYKVTEIGLFGSVVRGEQKEISDIDILVDFERPIGWDVVDLEPIRKVQKL</sequence>
<keyword evidence="15" id="KW-1185">Reference proteome</keyword>
<dbReference type="PANTHER" id="PTHR33571:SF14">
    <property type="entry name" value="PROTEIN ADENYLYLTRANSFERASE MJ0435-RELATED"/>
    <property type="match status" value="1"/>
</dbReference>
<evidence type="ECO:0000313" key="14">
    <source>
        <dbReference type="EMBL" id="KCZ72783.1"/>
    </source>
</evidence>
<keyword evidence="5" id="KW-0479">Metal-binding</keyword>
<dbReference type="GO" id="GO:0005524">
    <property type="term" value="F:ATP binding"/>
    <property type="evidence" value="ECO:0007669"/>
    <property type="project" value="UniProtKB-KW"/>
</dbReference>
<dbReference type="PANTHER" id="PTHR33571">
    <property type="entry name" value="SSL8005 PROTEIN"/>
    <property type="match status" value="1"/>
</dbReference>
<evidence type="ECO:0000256" key="12">
    <source>
        <dbReference type="ARBA" id="ARBA00048696"/>
    </source>
</evidence>
<evidence type="ECO:0000256" key="11">
    <source>
        <dbReference type="ARBA" id="ARBA00047518"/>
    </source>
</evidence>
<comment type="caution">
    <text evidence="14">The sequence shown here is derived from an EMBL/GenBank/DDBJ whole genome shotgun (WGS) entry which is preliminary data.</text>
</comment>
<evidence type="ECO:0000256" key="8">
    <source>
        <dbReference type="ARBA" id="ARBA00022842"/>
    </source>
</evidence>
<dbReference type="InterPro" id="IPR052038">
    <property type="entry name" value="Type-VII_TA_antitoxin"/>
</dbReference>
<dbReference type="GO" id="GO:0046872">
    <property type="term" value="F:metal ion binding"/>
    <property type="evidence" value="ECO:0007669"/>
    <property type="project" value="UniProtKB-KW"/>
</dbReference>
<comment type="catalytic activity">
    <reaction evidence="11">
        <text>O-(5'-adenylyl)-L-tyrosyl-[protein] + ATP = O-[5'-(adenylyl-(5'-&gt;3')-adenylyl)]-L-tyrosyl-[protein] + diphosphate</text>
        <dbReference type="Rhea" id="RHEA:66528"/>
        <dbReference type="Rhea" id="RHEA-COMP:13846"/>
        <dbReference type="Rhea" id="RHEA-COMP:17046"/>
        <dbReference type="ChEBI" id="CHEBI:30616"/>
        <dbReference type="ChEBI" id="CHEBI:33019"/>
        <dbReference type="ChEBI" id="CHEBI:83624"/>
        <dbReference type="ChEBI" id="CHEBI:167160"/>
    </reaction>
</comment>
<proteinExistence type="inferred from homology"/>
<keyword evidence="2" id="KW-1277">Toxin-antitoxin system</keyword>
<keyword evidence="4" id="KW-0548">Nucleotidyltransferase</keyword>
<evidence type="ECO:0000313" key="15">
    <source>
        <dbReference type="Proteomes" id="UP000027153"/>
    </source>
</evidence>
<evidence type="ECO:0000256" key="10">
    <source>
        <dbReference type="ARBA" id="ARBA00038276"/>
    </source>
</evidence>
<keyword evidence="8" id="KW-0460">Magnesium</keyword>
<evidence type="ECO:0000259" key="13">
    <source>
        <dbReference type="Pfam" id="PF01909"/>
    </source>
</evidence>
<protein>
    <recommendedName>
        <fullName evidence="9">protein adenylyltransferase</fullName>
        <ecNumber evidence="9">2.7.7.108</ecNumber>
    </recommendedName>
</protein>